<comment type="caution">
    <text evidence="3">The sequence shown here is derived from an EMBL/GenBank/DDBJ whole genome shotgun (WGS) entry which is preliminary data.</text>
</comment>
<sequence length="293" mass="28823">MREENQRGTDGSTVRGALEALAAGEIGVAEAESRITGYATTTAGRFDAARGDRRGIPEAVLAEGKRPAETAALATTALETTGRALVTRASSDHAAAVREGVGDVAPDASVDHDEVTRTVVVHADGYEPPALAATVAVVTAGTADAPVAGEAEVVAREIGAAIDRVEDVGVANIDRLLDQIERIREAAVVVVAAGREGALPTVVAGLVAAPVIAIPVSTGYGEGGEGAAALAGALQSCTVLTTVNVDAGFVAGAQAGLIARAIDGAGTAGDDGDADGDEVDGAGVDGAGVDGDE</sequence>
<gene>
    <name evidence="3" type="primary">larB</name>
    <name evidence="3" type="ORF">ACFPJA_02575</name>
</gene>
<evidence type="ECO:0000259" key="2">
    <source>
        <dbReference type="SMART" id="SM01001"/>
    </source>
</evidence>
<dbReference type="PANTHER" id="PTHR43064:SF1">
    <property type="entry name" value="SLL1489 PROTEIN"/>
    <property type="match status" value="1"/>
</dbReference>
<name>A0ABD5QNE6_9EURY</name>
<evidence type="ECO:0000313" key="4">
    <source>
        <dbReference type="Proteomes" id="UP001596145"/>
    </source>
</evidence>
<dbReference type="Pfam" id="PF00731">
    <property type="entry name" value="AIRC"/>
    <property type="match status" value="1"/>
</dbReference>
<accession>A0ABD5QNE6</accession>
<dbReference type="PANTHER" id="PTHR43064">
    <property type="entry name" value="PHOSPHORIBOSYLAMINOIMIDAZOLE CARBOXYLASE-RELATED"/>
    <property type="match status" value="1"/>
</dbReference>
<evidence type="ECO:0000313" key="3">
    <source>
        <dbReference type="EMBL" id="MFC5133616.1"/>
    </source>
</evidence>
<feature type="region of interest" description="Disordered" evidence="1">
    <location>
        <begin position="268"/>
        <end position="293"/>
    </location>
</feature>
<dbReference type="Gene3D" id="3.40.50.1970">
    <property type="match status" value="1"/>
</dbReference>
<dbReference type="Proteomes" id="UP001596145">
    <property type="component" value="Unassembled WGS sequence"/>
</dbReference>
<dbReference type="NCBIfam" id="NF033503">
    <property type="entry name" value="LarB"/>
    <property type="match status" value="1"/>
</dbReference>
<protein>
    <submittedName>
        <fullName evidence="3">Nickel pincer cofactor biosynthesis protein LarB</fullName>
    </submittedName>
</protein>
<keyword evidence="4" id="KW-1185">Reference proteome</keyword>
<reference evidence="3 4" key="1">
    <citation type="journal article" date="2019" name="Int. J. Syst. Evol. Microbiol.">
        <title>The Global Catalogue of Microorganisms (GCM) 10K type strain sequencing project: providing services to taxonomists for standard genome sequencing and annotation.</title>
        <authorList>
            <consortium name="The Broad Institute Genomics Platform"/>
            <consortium name="The Broad Institute Genome Sequencing Center for Infectious Disease"/>
            <person name="Wu L."/>
            <person name="Ma J."/>
        </authorList>
    </citation>
    <scope>NUCLEOTIDE SEQUENCE [LARGE SCALE GENOMIC DNA]</scope>
    <source>
        <strain evidence="3 4">CGMCC 1.16026</strain>
    </source>
</reference>
<dbReference type="SMART" id="SM01001">
    <property type="entry name" value="AIRC"/>
    <property type="match status" value="1"/>
</dbReference>
<evidence type="ECO:0000256" key="1">
    <source>
        <dbReference type="SAM" id="MobiDB-lite"/>
    </source>
</evidence>
<dbReference type="InterPro" id="IPR039476">
    <property type="entry name" value="P2CMN_synthase_LarB"/>
</dbReference>
<feature type="compositionally biased region" description="Gly residues" evidence="1">
    <location>
        <begin position="283"/>
        <end position="293"/>
    </location>
</feature>
<dbReference type="SUPFAM" id="SSF52255">
    <property type="entry name" value="N5-CAIR mutase (phosphoribosylaminoimidazole carboxylase, PurE)"/>
    <property type="match status" value="1"/>
</dbReference>
<proteinExistence type="predicted"/>
<feature type="compositionally biased region" description="Acidic residues" evidence="1">
    <location>
        <begin position="270"/>
        <end position="280"/>
    </location>
</feature>
<dbReference type="RefSeq" id="WP_122105645.1">
    <property type="nucleotide sequence ID" value="NZ_JBHSKV010000002.1"/>
</dbReference>
<dbReference type="AlphaFoldDB" id="A0ABD5QNE6"/>
<dbReference type="InterPro" id="IPR000031">
    <property type="entry name" value="PurE_dom"/>
</dbReference>
<organism evidence="3 4">
    <name type="scientific">Halorubrum glutamatedens</name>
    <dbReference type="NCBI Taxonomy" id="2707018"/>
    <lineage>
        <taxon>Archaea</taxon>
        <taxon>Methanobacteriati</taxon>
        <taxon>Methanobacteriota</taxon>
        <taxon>Stenosarchaea group</taxon>
        <taxon>Halobacteria</taxon>
        <taxon>Halobacteriales</taxon>
        <taxon>Haloferacaceae</taxon>
        <taxon>Halorubrum</taxon>
    </lineage>
</organism>
<dbReference type="EMBL" id="JBHSKV010000002">
    <property type="protein sequence ID" value="MFC5133616.1"/>
    <property type="molecule type" value="Genomic_DNA"/>
</dbReference>
<feature type="domain" description="PurE" evidence="2">
    <location>
        <begin position="133"/>
        <end position="264"/>
    </location>
</feature>